<feature type="compositionally biased region" description="Low complexity" evidence="9">
    <location>
        <begin position="134"/>
        <end position="158"/>
    </location>
</feature>
<keyword evidence="10" id="KW-1133">Transmembrane helix</keyword>
<protein>
    <recommendedName>
        <fullName evidence="11">C2H2-type domain-containing protein</fullName>
    </recommendedName>
</protein>
<dbReference type="Proteomes" id="UP000479190">
    <property type="component" value="Unassembled WGS sequence"/>
</dbReference>
<dbReference type="InterPro" id="IPR036236">
    <property type="entry name" value="Znf_C2H2_sf"/>
</dbReference>
<dbReference type="GO" id="GO:0006357">
    <property type="term" value="P:regulation of transcription by RNA polymerase II"/>
    <property type="evidence" value="ECO:0007669"/>
    <property type="project" value="TreeGrafter"/>
</dbReference>
<name>A0A6H5IZQ0_9HYME</name>
<dbReference type="PROSITE" id="PS50157">
    <property type="entry name" value="ZINC_FINGER_C2H2_2"/>
    <property type="match status" value="3"/>
</dbReference>
<dbReference type="GO" id="GO:0008270">
    <property type="term" value="F:zinc ion binding"/>
    <property type="evidence" value="ECO:0007669"/>
    <property type="project" value="UniProtKB-KW"/>
</dbReference>
<keyword evidence="3" id="KW-0677">Repeat</keyword>
<keyword evidence="6" id="KW-0238">DNA-binding</keyword>
<dbReference type="PROSITE" id="PS00028">
    <property type="entry name" value="ZINC_FINGER_C2H2_1"/>
    <property type="match status" value="1"/>
</dbReference>
<dbReference type="InterPro" id="IPR013087">
    <property type="entry name" value="Znf_C2H2_type"/>
</dbReference>
<dbReference type="SMART" id="SM00355">
    <property type="entry name" value="ZnF_C2H2"/>
    <property type="match status" value="3"/>
</dbReference>
<evidence type="ECO:0000256" key="2">
    <source>
        <dbReference type="ARBA" id="ARBA00022723"/>
    </source>
</evidence>
<dbReference type="GO" id="GO:0000978">
    <property type="term" value="F:RNA polymerase II cis-regulatory region sequence-specific DNA binding"/>
    <property type="evidence" value="ECO:0007669"/>
    <property type="project" value="TreeGrafter"/>
</dbReference>
<gene>
    <name evidence="12" type="ORF">TBRA_LOCUS14742</name>
</gene>
<evidence type="ECO:0000256" key="10">
    <source>
        <dbReference type="SAM" id="Phobius"/>
    </source>
</evidence>
<evidence type="ECO:0000313" key="12">
    <source>
        <dbReference type="EMBL" id="CAB0043154.1"/>
    </source>
</evidence>
<feature type="compositionally biased region" description="Pro residues" evidence="9">
    <location>
        <begin position="123"/>
        <end position="133"/>
    </location>
</feature>
<dbReference type="OrthoDB" id="6077919at2759"/>
<keyword evidence="5" id="KW-0862">Zinc</keyword>
<feature type="domain" description="C2H2-type" evidence="11">
    <location>
        <begin position="300"/>
        <end position="328"/>
    </location>
</feature>
<dbReference type="GO" id="GO:0005634">
    <property type="term" value="C:nucleus"/>
    <property type="evidence" value="ECO:0007669"/>
    <property type="project" value="UniProtKB-SubCell"/>
</dbReference>
<dbReference type="Pfam" id="PF00096">
    <property type="entry name" value="zf-C2H2"/>
    <property type="match status" value="1"/>
</dbReference>
<feature type="domain" description="C2H2-type" evidence="11">
    <location>
        <begin position="263"/>
        <end position="291"/>
    </location>
</feature>
<feature type="domain" description="C2H2-type" evidence="11">
    <location>
        <begin position="234"/>
        <end position="262"/>
    </location>
</feature>
<dbReference type="AlphaFoldDB" id="A0A6H5IZQ0"/>
<comment type="subcellular location">
    <subcellularLocation>
        <location evidence="1">Nucleus</location>
    </subcellularLocation>
</comment>
<evidence type="ECO:0000313" key="13">
    <source>
        <dbReference type="Proteomes" id="UP000479190"/>
    </source>
</evidence>
<evidence type="ECO:0000256" key="7">
    <source>
        <dbReference type="ARBA" id="ARBA00023242"/>
    </source>
</evidence>
<feature type="non-terminal residue" evidence="12">
    <location>
        <position position="1"/>
    </location>
</feature>
<evidence type="ECO:0000256" key="6">
    <source>
        <dbReference type="ARBA" id="ARBA00023125"/>
    </source>
</evidence>
<reference evidence="12 13" key="1">
    <citation type="submission" date="2020-02" db="EMBL/GenBank/DDBJ databases">
        <authorList>
            <person name="Ferguson B K."/>
        </authorList>
    </citation>
    <scope>NUCLEOTIDE SEQUENCE [LARGE SCALE GENOMIC DNA]</scope>
</reference>
<keyword evidence="10" id="KW-0472">Membrane</keyword>
<keyword evidence="10" id="KW-0812">Transmembrane</keyword>
<feature type="transmembrane region" description="Helical" evidence="10">
    <location>
        <begin position="12"/>
        <end position="36"/>
    </location>
</feature>
<dbReference type="Gene3D" id="3.30.160.60">
    <property type="entry name" value="Classic Zinc Finger"/>
    <property type="match status" value="2"/>
</dbReference>
<organism evidence="12 13">
    <name type="scientific">Trichogramma brassicae</name>
    <dbReference type="NCBI Taxonomy" id="86971"/>
    <lineage>
        <taxon>Eukaryota</taxon>
        <taxon>Metazoa</taxon>
        <taxon>Ecdysozoa</taxon>
        <taxon>Arthropoda</taxon>
        <taxon>Hexapoda</taxon>
        <taxon>Insecta</taxon>
        <taxon>Pterygota</taxon>
        <taxon>Neoptera</taxon>
        <taxon>Endopterygota</taxon>
        <taxon>Hymenoptera</taxon>
        <taxon>Apocrita</taxon>
        <taxon>Proctotrupomorpha</taxon>
        <taxon>Chalcidoidea</taxon>
        <taxon>Trichogrammatidae</taxon>
        <taxon>Trichogramma</taxon>
    </lineage>
</organism>
<dbReference type="GO" id="GO:0003700">
    <property type="term" value="F:DNA-binding transcription factor activity"/>
    <property type="evidence" value="ECO:0007669"/>
    <property type="project" value="TreeGrafter"/>
</dbReference>
<evidence type="ECO:0000256" key="5">
    <source>
        <dbReference type="ARBA" id="ARBA00022833"/>
    </source>
</evidence>
<keyword evidence="13" id="KW-1185">Reference proteome</keyword>
<dbReference type="PANTHER" id="PTHR24404:SF114">
    <property type="entry name" value="KLUMPFUSS, ISOFORM B-RELATED"/>
    <property type="match status" value="1"/>
</dbReference>
<evidence type="ECO:0000259" key="11">
    <source>
        <dbReference type="PROSITE" id="PS50157"/>
    </source>
</evidence>
<proteinExistence type="predicted"/>
<keyword evidence="7" id="KW-0539">Nucleus</keyword>
<dbReference type="PANTHER" id="PTHR24404">
    <property type="entry name" value="ZINC FINGER PROTEIN"/>
    <property type="match status" value="1"/>
</dbReference>
<evidence type="ECO:0000256" key="8">
    <source>
        <dbReference type="PROSITE-ProRule" id="PRU00042"/>
    </source>
</evidence>
<evidence type="ECO:0000256" key="4">
    <source>
        <dbReference type="ARBA" id="ARBA00022771"/>
    </source>
</evidence>
<feature type="region of interest" description="Disordered" evidence="9">
    <location>
        <begin position="104"/>
        <end position="158"/>
    </location>
</feature>
<evidence type="ECO:0000256" key="3">
    <source>
        <dbReference type="ARBA" id="ARBA00022737"/>
    </source>
</evidence>
<accession>A0A6H5IZQ0</accession>
<evidence type="ECO:0000256" key="1">
    <source>
        <dbReference type="ARBA" id="ARBA00004123"/>
    </source>
</evidence>
<dbReference type="InterPro" id="IPR050589">
    <property type="entry name" value="Ikaros_C2H2-ZF"/>
</dbReference>
<dbReference type="EMBL" id="CADCXV010001272">
    <property type="protein sequence ID" value="CAB0043154.1"/>
    <property type="molecule type" value="Genomic_DNA"/>
</dbReference>
<sequence length="436" mass="49380">VYTRSRSPRPRITLAWIFLIARFLRHILYVCIIYVHRADLATLSPRISPHSITPNLAQHLLVIQFFRFTIVPSIDLPRRVTRISLANCRIVKINATSSPRLRMRSGISRGDAARSTPRSGPTVPFPGRPPPPLTRRLSPATATDTTTTITTSNAAAAADTHTRAHTYRQFCTRKLMTLLSRSTGSVNSLLVSPFASPISPYPLASLCASRCEKEFVKTNLLKHKRIFHEVFKDYLCEKCAKRFASKQSLLSHVMGIHEVRKDLACHQYEEKFGQKSHLLLHLKTVHEGRKDFAFKVFDDYLSHNCGKKFVKKSDLLKHQRTVHEGRRSLKATKVTHATSARYNLAINHICLCTKRTNTKLAKLTHGKIKGQGILIDNCPVQRTRHRADDVWSVDEPLTWSRHALSSLLTRQICLLGSSLHRVLIHLGALLSLRSPR</sequence>
<dbReference type="SUPFAM" id="SSF57667">
    <property type="entry name" value="beta-beta-alpha zinc fingers"/>
    <property type="match status" value="2"/>
</dbReference>
<evidence type="ECO:0000256" key="9">
    <source>
        <dbReference type="SAM" id="MobiDB-lite"/>
    </source>
</evidence>
<keyword evidence="4 8" id="KW-0863">Zinc-finger</keyword>
<keyword evidence="2" id="KW-0479">Metal-binding</keyword>